<feature type="binding site" evidence="7">
    <location>
        <position position="95"/>
    </location>
    <ligand>
        <name>Zn(2+)</name>
        <dbReference type="ChEBI" id="CHEBI:29105"/>
        <label>1</label>
    </ligand>
</feature>
<reference evidence="8 9" key="1">
    <citation type="submission" date="2019-02" db="EMBL/GenBank/DDBJ databases">
        <title>Closed genome of Sporomusa termitida DSM 4440.</title>
        <authorList>
            <person name="Poehlein A."/>
            <person name="Daniel R."/>
        </authorList>
    </citation>
    <scope>NUCLEOTIDE SEQUENCE [LARGE SCALE GENOMIC DNA]</scope>
    <source>
        <strain evidence="8 9">DSM 4440</strain>
    </source>
</reference>
<dbReference type="Proteomes" id="UP000320776">
    <property type="component" value="Chromosome"/>
</dbReference>
<dbReference type="EMBL" id="CP036259">
    <property type="protein sequence ID" value="QDR80901.1"/>
    <property type="molecule type" value="Genomic_DNA"/>
</dbReference>
<dbReference type="PIRSF" id="PIRSF001235">
    <property type="entry name" value="Amidase_carbamoylase"/>
    <property type="match status" value="1"/>
</dbReference>
<protein>
    <submittedName>
        <fullName evidence="8">Putative hydrolase</fullName>
        <ecNumber evidence="8">3.-.-.-</ecNumber>
    </submittedName>
</protein>
<dbReference type="OrthoDB" id="9808195at2"/>
<feature type="binding site" evidence="7">
    <location>
        <position position="95"/>
    </location>
    <ligand>
        <name>Zn(2+)</name>
        <dbReference type="ChEBI" id="CHEBI:29105"/>
        <label>2</label>
    </ligand>
</feature>
<dbReference type="GO" id="GO:0016813">
    <property type="term" value="F:hydrolase activity, acting on carbon-nitrogen (but not peptide) bonds, in linear amidines"/>
    <property type="evidence" value="ECO:0007669"/>
    <property type="project" value="InterPro"/>
</dbReference>
<sequence length="410" mass="43056">MQANPWASEWVLENLEQVAQCSREQAGTSRRTVSNAGQQVRCFITELMHDLGLVVHTDAAGNMIGRCEPAGSQAALPAVMTGSQLDAIPVAGNYDGIVGVLCSLAAVKTLRERGAGKHPLEVVVFAGEAPGHCNLANLGSKAMAGLVSEQAWKRSKEQADPAEAAALAPDFAQIRSAARPKNSIKAFLALHTEQGRILEQGRVNIGIVENIAAPTRLKMTVNGLAGPAGGILLAERQDALVSAAMIVLAVRNIAAEHDYQGTVATVTTLKTYPGTPALIPAVVEMWVEINGTKHESIIAILQAIKDEVSMIADDHDTPVAIEVISSEKPFMLDQTIVSTLESVCQGLKLSSLRLDDRIGYDVVNMAHLAPAGLILIPGGETAGNGSRRAAQAAIGAGVDVLTAMLQQLAK</sequence>
<organism evidence="8 9">
    <name type="scientific">Sporomusa termitida</name>
    <dbReference type="NCBI Taxonomy" id="2377"/>
    <lineage>
        <taxon>Bacteria</taxon>
        <taxon>Bacillati</taxon>
        <taxon>Bacillota</taxon>
        <taxon>Negativicutes</taxon>
        <taxon>Selenomonadales</taxon>
        <taxon>Sporomusaceae</taxon>
        <taxon>Sporomusa</taxon>
    </lineage>
</organism>
<dbReference type="AlphaFoldDB" id="A0A517DU79"/>
<dbReference type="Gene3D" id="3.40.630.10">
    <property type="entry name" value="Zn peptidases"/>
    <property type="match status" value="1"/>
</dbReference>
<keyword evidence="6" id="KW-0464">Manganese</keyword>
<comment type="similarity">
    <text evidence="2">Belongs to the peptidase M20 family.</text>
</comment>
<keyword evidence="4 7" id="KW-0479">Metal-binding</keyword>
<evidence type="ECO:0000313" key="9">
    <source>
        <dbReference type="Proteomes" id="UP000320776"/>
    </source>
</evidence>
<dbReference type="GO" id="GO:0046872">
    <property type="term" value="F:metal ion binding"/>
    <property type="evidence" value="ECO:0007669"/>
    <property type="project" value="UniProtKB-KW"/>
</dbReference>
<dbReference type="SUPFAM" id="SSF53187">
    <property type="entry name" value="Zn-dependent exopeptidases"/>
    <property type="match status" value="1"/>
</dbReference>
<dbReference type="RefSeq" id="WP_144350456.1">
    <property type="nucleotide sequence ID" value="NZ_CP036259.1"/>
</dbReference>
<evidence type="ECO:0000256" key="3">
    <source>
        <dbReference type="ARBA" id="ARBA00011738"/>
    </source>
</evidence>
<evidence type="ECO:0000256" key="7">
    <source>
        <dbReference type="PIRSR" id="PIRSR001235-1"/>
    </source>
</evidence>
<dbReference type="InterPro" id="IPR002933">
    <property type="entry name" value="Peptidase_M20"/>
</dbReference>
<feature type="binding site" evidence="7">
    <location>
        <position position="191"/>
    </location>
    <ligand>
        <name>Zn(2+)</name>
        <dbReference type="ChEBI" id="CHEBI:29105"/>
        <label>1</label>
    </ligand>
</feature>
<comment type="cofactor">
    <cofactor evidence="1">
        <name>Mn(2+)</name>
        <dbReference type="ChEBI" id="CHEBI:29035"/>
    </cofactor>
</comment>
<evidence type="ECO:0000256" key="2">
    <source>
        <dbReference type="ARBA" id="ARBA00006153"/>
    </source>
</evidence>
<name>A0A517DU79_9FIRM</name>
<evidence type="ECO:0000256" key="1">
    <source>
        <dbReference type="ARBA" id="ARBA00001936"/>
    </source>
</evidence>
<dbReference type="NCBIfam" id="TIGR01879">
    <property type="entry name" value="hydantase"/>
    <property type="match status" value="1"/>
</dbReference>
<keyword evidence="5 8" id="KW-0378">Hydrolase</keyword>
<comment type="cofactor">
    <cofactor evidence="7">
        <name>Zn(2+)</name>
        <dbReference type="ChEBI" id="CHEBI:29105"/>
    </cofactor>
    <text evidence="7">Binds 2 Zn(2+) ions per subunit.</text>
</comment>
<proteinExistence type="inferred from homology"/>
<evidence type="ECO:0000256" key="4">
    <source>
        <dbReference type="ARBA" id="ARBA00022723"/>
    </source>
</evidence>
<accession>A0A517DU79</accession>
<evidence type="ECO:0000256" key="5">
    <source>
        <dbReference type="ARBA" id="ARBA00022801"/>
    </source>
</evidence>
<dbReference type="Gene3D" id="3.30.70.360">
    <property type="match status" value="1"/>
</dbReference>
<keyword evidence="9" id="KW-1185">Reference proteome</keyword>
<keyword evidence="7" id="KW-0862">Zinc</keyword>
<dbReference type="PANTHER" id="PTHR32494">
    <property type="entry name" value="ALLANTOATE DEIMINASE-RELATED"/>
    <property type="match status" value="1"/>
</dbReference>
<gene>
    <name evidence="8" type="ORF">SPTER_22400</name>
</gene>
<dbReference type="InterPro" id="IPR036264">
    <property type="entry name" value="Bact_exopeptidase_dim_dom"/>
</dbReference>
<dbReference type="EC" id="3.-.-.-" evidence="8"/>
<dbReference type="InterPro" id="IPR010158">
    <property type="entry name" value="Amidase_Cbmase"/>
</dbReference>
<evidence type="ECO:0000256" key="6">
    <source>
        <dbReference type="ARBA" id="ARBA00023211"/>
    </source>
</evidence>
<evidence type="ECO:0000313" key="8">
    <source>
        <dbReference type="EMBL" id="QDR80901.1"/>
    </source>
</evidence>
<dbReference type="SUPFAM" id="SSF55031">
    <property type="entry name" value="Bacterial exopeptidase dimerisation domain"/>
    <property type="match status" value="1"/>
</dbReference>
<comment type="subunit">
    <text evidence="3">Homodimer.</text>
</comment>
<dbReference type="PANTHER" id="PTHR32494:SF19">
    <property type="entry name" value="ALLANTOATE DEIMINASE-RELATED"/>
    <property type="match status" value="1"/>
</dbReference>
<dbReference type="Pfam" id="PF01546">
    <property type="entry name" value="Peptidase_M20"/>
    <property type="match status" value="1"/>
</dbReference>
<dbReference type="KEGG" id="sted:SPTER_22400"/>